<dbReference type="RefSeq" id="WP_341979650.1">
    <property type="nucleotide sequence ID" value="NZ_JBBYAF010000002.1"/>
</dbReference>
<accession>A0ABU9K7K8</accession>
<dbReference type="Proteomes" id="UP001389717">
    <property type="component" value="Unassembled WGS sequence"/>
</dbReference>
<dbReference type="EMBL" id="JBBYAF010000002">
    <property type="protein sequence ID" value="MEL3970938.1"/>
    <property type="molecule type" value="Genomic_DNA"/>
</dbReference>
<evidence type="ECO:0000313" key="2">
    <source>
        <dbReference type="EMBL" id="MEL3970938.1"/>
    </source>
</evidence>
<name>A0ABU9K7K8_9BACI</name>
<reference evidence="2 3" key="1">
    <citation type="submission" date="2024-04" db="EMBL/GenBank/DDBJ databases">
        <title>Bacillus oryzaecorticis sp. nov., a moderately halophilic bacterium isolated from rice husks.</title>
        <authorList>
            <person name="Zhu H.-S."/>
        </authorList>
    </citation>
    <scope>NUCLEOTIDE SEQUENCE [LARGE SCALE GENOMIC DNA]</scope>
    <source>
        <strain evidence="2 3">ZC255</strain>
    </source>
</reference>
<keyword evidence="3" id="KW-1185">Reference proteome</keyword>
<organism evidence="2 3">
    <name type="scientific">Rossellomorea oryzaecorticis</name>
    <dbReference type="NCBI Taxonomy" id="1396505"/>
    <lineage>
        <taxon>Bacteria</taxon>
        <taxon>Bacillati</taxon>
        <taxon>Bacillota</taxon>
        <taxon>Bacilli</taxon>
        <taxon>Bacillales</taxon>
        <taxon>Bacillaceae</taxon>
        <taxon>Rossellomorea</taxon>
    </lineage>
</organism>
<evidence type="ECO:0000313" key="3">
    <source>
        <dbReference type="Proteomes" id="UP001389717"/>
    </source>
</evidence>
<comment type="caution">
    <text evidence="2">The sequence shown here is derived from an EMBL/GenBank/DDBJ whole genome shotgun (WGS) entry which is preliminary data.</text>
</comment>
<proteinExistence type="predicted"/>
<sequence length="87" mass="10650">MDQVLQAIRELKEQVEKVQDQMTRFETNVNERFERLESRMDKLETKMDIIDENQRDTQDNIMTLVQENWDHKKELQKVKRRVGMDLI</sequence>
<dbReference type="Gene3D" id="1.20.5.110">
    <property type="match status" value="1"/>
</dbReference>
<protein>
    <submittedName>
        <fullName evidence="2">Uncharacterized protein</fullName>
    </submittedName>
</protein>
<feature type="coiled-coil region" evidence="1">
    <location>
        <begin position="1"/>
        <end position="60"/>
    </location>
</feature>
<gene>
    <name evidence="2" type="ORF">AAEO50_01490</name>
</gene>
<keyword evidence="1" id="KW-0175">Coiled coil</keyword>
<evidence type="ECO:0000256" key="1">
    <source>
        <dbReference type="SAM" id="Coils"/>
    </source>
</evidence>